<accession>A0A1I2J9N1</accession>
<protein>
    <submittedName>
        <fullName evidence="2">Uncharacterized protein</fullName>
    </submittedName>
</protein>
<dbReference type="EMBL" id="QAMZ01000036">
    <property type="protein sequence ID" value="PWL53566.1"/>
    <property type="molecule type" value="Genomic_DNA"/>
</dbReference>
<dbReference type="RefSeq" id="WP_035770486.1">
    <property type="nucleotide sequence ID" value="NZ_BAAACD010000001.1"/>
</dbReference>
<proteinExistence type="predicted"/>
<dbReference type="eggNOG" id="ENOG5033JW1">
    <property type="taxonomic scope" value="Bacteria"/>
</dbReference>
<organism evidence="2 3">
    <name type="scientific">Clostridium cadaveris</name>
    <dbReference type="NCBI Taxonomy" id="1529"/>
    <lineage>
        <taxon>Bacteria</taxon>
        <taxon>Bacillati</taxon>
        <taxon>Bacillota</taxon>
        <taxon>Clostridia</taxon>
        <taxon>Eubacteriales</taxon>
        <taxon>Clostridiaceae</taxon>
        <taxon>Clostridium</taxon>
    </lineage>
</organism>
<evidence type="ECO:0000313" key="4">
    <source>
        <dbReference type="Proteomes" id="UP000246114"/>
    </source>
</evidence>
<evidence type="ECO:0000313" key="1">
    <source>
        <dbReference type="EMBL" id="PWL53566.1"/>
    </source>
</evidence>
<reference evidence="2 3" key="1">
    <citation type="submission" date="2016-10" db="EMBL/GenBank/DDBJ databases">
        <authorList>
            <person name="de Groot N.N."/>
        </authorList>
    </citation>
    <scope>NUCLEOTIDE SEQUENCE [LARGE SCALE GENOMIC DNA]</scope>
    <source>
        <strain evidence="2 3">NLAE-zl-G419</strain>
    </source>
</reference>
<reference evidence="1 4" key="2">
    <citation type="submission" date="2018-03" db="EMBL/GenBank/DDBJ databases">
        <title>The uncultured portion of the human microbiome is neutrally assembled.</title>
        <authorList>
            <person name="Jeraldo P."/>
            <person name="Boardman L."/>
            <person name="White B.A."/>
            <person name="Nelson H."/>
            <person name="Goldenfeld N."/>
            <person name="Chia N."/>
        </authorList>
    </citation>
    <scope>NUCLEOTIDE SEQUENCE [LARGE SCALE GENOMIC DNA]</scope>
    <source>
        <strain evidence="1">CIM:MAG 903</strain>
    </source>
</reference>
<dbReference type="GeneID" id="90544735"/>
<evidence type="ECO:0000313" key="2">
    <source>
        <dbReference type="EMBL" id="SFF50543.1"/>
    </source>
</evidence>
<sequence length="126" mass="14753">MKKCLFDESKICTEDCDECFKCEYDPNKTCDNCGKCLGIDGVDIRGIKVEEIAENEDESKEYTNDIIEDTYISHEPIYDDYKEGEDTWDFIDDIKDLKDLIENPKNLSEEFIEEFPGLIRLKNKDK</sequence>
<evidence type="ECO:0000313" key="3">
    <source>
        <dbReference type="Proteomes" id="UP000182135"/>
    </source>
</evidence>
<dbReference type="OrthoDB" id="1938377at2"/>
<dbReference type="Proteomes" id="UP000182135">
    <property type="component" value="Unassembled WGS sequence"/>
</dbReference>
<dbReference type="Proteomes" id="UP000246114">
    <property type="component" value="Unassembled WGS sequence"/>
</dbReference>
<dbReference type="AlphaFoldDB" id="A0A1I2J9N1"/>
<gene>
    <name evidence="1" type="ORF">DBY38_07485</name>
    <name evidence="2" type="ORF">SAMN04487885_101202</name>
</gene>
<dbReference type="EMBL" id="FOOE01000001">
    <property type="protein sequence ID" value="SFF50543.1"/>
    <property type="molecule type" value="Genomic_DNA"/>
</dbReference>
<name>A0A1I2J9N1_9CLOT</name>
<keyword evidence="3" id="KW-1185">Reference proteome</keyword>